<evidence type="ECO:0000256" key="5">
    <source>
        <dbReference type="ARBA" id="ARBA00022679"/>
    </source>
</evidence>
<dbReference type="Pfam" id="PF03142">
    <property type="entry name" value="Chitin_synth_2"/>
    <property type="match status" value="1"/>
</dbReference>
<dbReference type="AlphaFoldDB" id="A0A9N8VSG0"/>
<feature type="transmembrane region" description="Helical" evidence="10">
    <location>
        <begin position="785"/>
        <end position="809"/>
    </location>
</feature>
<keyword evidence="5" id="KW-0808">Transferase</keyword>
<proteinExistence type="predicted"/>
<feature type="transmembrane region" description="Helical" evidence="10">
    <location>
        <begin position="75"/>
        <end position="99"/>
    </location>
</feature>
<evidence type="ECO:0000256" key="4">
    <source>
        <dbReference type="ARBA" id="ARBA00022676"/>
    </source>
</evidence>
<protein>
    <recommendedName>
        <fullName evidence="2">chitin synthase</fullName>
        <ecNumber evidence="2">2.4.1.16</ecNumber>
    </recommendedName>
</protein>
<comment type="caution">
    <text evidence="12">The sequence shown here is derived from an EMBL/GenBank/DDBJ whole genome shotgun (WGS) entry which is preliminary data.</text>
</comment>
<evidence type="ECO:0000256" key="3">
    <source>
        <dbReference type="ARBA" id="ARBA00022475"/>
    </source>
</evidence>
<reference evidence="12" key="1">
    <citation type="submission" date="2021-06" db="EMBL/GenBank/DDBJ databases">
        <authorList>
            <person name="Kallberg Y."/>
            <person name="Tangrot J."/>
            <person name="Rosling A."/>
        </authorList>
    </citation>
    <scope>NUCLEOTIDE SEQUENCE</scope>
    <source>
        <strain evidence="12">UK204</strain>
    </source>
</reference>
<keyword evidence="4" id="KW-0328">Glycosyltransferase</keyword>
<dbReference type="SUPFAM" id="SSF53448">
    <property type="entry name" value="Nucleotide-diphospho-sugar transferases"/>
    <property type="match status" value="1"/>
</dbReference>
<evidence type="ECO:0000256" key="1">
    <source>
        <dbReference type="ARBA" id="ARBA00004651"/>
    </source>
</evidence>
<name>A0A9N8VSG0_9GLOM</name>
<evidence type="ECO:0000313" key="12">
    <source>
        <dbReference type="EMBL" id="CAG8464756.1"/>
    </source>
</evidence>
<comment type="subcellular location">
    <subcellularLocation>
        <location evidence="1">Cell membrane</location>
        <topology evidence="1">Multi-pass membrane protein</topology>
    </subcellularLocation>
</comment>
<evidence type="ECO:0000256" key="8">
    <source>
        <dbReference type="ARBA" id="ARBA00023136"/>
    </source>
</evidence>
<dbReference type="InterPro" id="IPR054295">
    <property type="entry name" value="CHS4-like_dom"/>
</dbReference>
<dbReference type="OrthoDB" id="370884at2759"/>
<dbReference type="GO" id="GO:0030428">
    <property type="term" value="C:cell septum"/>
    <property type="evidence" value="ECO:0007669"/>
    <property type="project" value="TreeGrafter"/>
</dbReference>
<evidence type="ECO:0000313" key="13">
    <source>
        <dbReference type="Proteomes" id="UP000789570"/>
    </source>
</evidence>
<evidence type="ECO:0000256" key="9">
    <source>
        <dbReference type="ARBA" id="ARBA00023180"/>
    </source>
</evidence>
<evidence type="ECO:0000256" key="10">
    <source>
        <dbReference type="SAM" id="Phobius"/>
    </source>
</evidence>
<dbReference type="PANTHER" id="PTHR22914">
    <property type="entry name" value="CHITIN SYNTHASE"/>
    <property type="match status" value="1"/>
</dbReference>
<dbReference type="GO" id="GO:0006031">
    <property type="term" value="P:chitin biosynthetic process"/>
    <property type="evidence" value="ECO:0007669"/>
    <property type="project" value="TreeGrafter"/>
</dbReference>
<dbReference type="InterPro" id="IPR004835">
    <property type="entry name" value="Chitin_synth"/>
</dbReference>
<feature type="domain" description="Chitin synthase 4-like" evidence="11">
    <location>
        <begin position="211"/>
        <end position="289"/>
    </location>
</feature>
<keyword evidence="6 10" id="KW-0812">Transmembrane</keyword>
<feature type="transmembrane region" description="Helical" evidence="10">
    <location>
        <begin position="728"/>
        <end position="747"/>
    </location>
</feature>
<dbReference type="EMBL" id="CAJVPQ010000268">
    <property type="protein sequence ID" value="CAG8464756.1"/>
    <property type="molecule type" value="Genomic_DNA"/>
</dbReference>
<keyword evidence="7 10" id="KW-1133">Transmembrane helix</keyword>
<dbReference type="Pfam" id="PF22997">
    <property type="entry name" value="CHS4"/>
    <property type="match status" value="1"/>
</dbReference>
<keyword evidence="3" id="KW-1003">Cell membrane</keyword>
<feature type="transmembrane region" description="Helical" evidence="10">
    <location>
        <begin position="302"/>
        <end position="329"/>
    </location>
</feature>
<keyword evidence="9" id="KW-0325">Glycoprotein</keyword>
<sequence>MDPRTFTRSQALGRRLNKPERYQPTGPLLTGKTQENKSCWVIFSRIITFWAHPALLSSVGGLHDKQSRQAWREKIALCFIALTMSGFVAFVTICLTSFLCPLSDASNSSNFSRFNQTPGVLGILGWQFNVLNAQIPGFSVIDILKNGAGQDISNYFKRNNKHIHSCVKASFLNFAIISNDPCENKEFCVLNYTINDENLRQLNLINTTRRVGYDWDQLVPLDNYIVIDGNVLNLEPYLTTVEENENDLVDKIIRKVLKSGGKDATRYFDRKKELREAMRCIIDKYFAGNIDKDTIGCFTSKLFLYVSLVVILGILMSRFLMACIFNWFISPRLAHQPDNASTVHPRLVDNSNVTMDEVGNNLFTVLLVTCYSEGEAGIRTTCESMAATDYPNNRKLLFLICDGIITGSGNLKSTPQICVEMMDLSPEFKRPQPKSYIAIADGAKQHNMAKVYVGHFRHKNKRVPMITVVKCGNPDEKDGQKPGNRGKRDSQLILMNFFNRVTYNDRLPSLDYDLFRKIKHIMGVTPDYFEAVLMVDADTKVYPDSLRLLINCLCNDSKIIGLCGETRIANKRESWVTSIQVFEYYISHHLGKGFESVFGGVTCLPGCFCMYRLKSRKDNDWIPILTKPEIVQEYSQNIVNTLHQKNLLLLGEDRFLTTLMLRNFPRRKMIFCPQAICKTVVPSDFKVLLSQRRRWINSTLHNLMELVLVRNLCGTFCFSMQFVIFMELIGTVVLPIALLLTYSLLISNVMNPPRSFDEAIPLIMLGAVLGLPAILILITTRKLVYVLWMSIYLAFLAVWNFILPLYAYWHFDDFSWGETRKVEGESKDDDHGKRDGRFDSSKVPLKRWDEWERERLMGQRGRLFQKNQELYFTNNPQMTQRHNINRYYI</sequence>
<dbReference type="InterPro" id="IPR029044">
    <property type="entry name" value="Nucleotide-diphossugar_trans"/>
</dbReference>
<keyword evidence="13" id="KW-1185">Reference proteome</keyword>
<organism evidence="12 13">
    <name type="scientific">Funneliformis caledonium</name>
    <dbReference type="NCBI Taxonomy" id="1117310"/>
    <lineage>
        <taxon>Eukaryota</taxon>
        <taxon>Fungi</taxon>
        <taxon>Fungi incertae sedis</taxon>
        <taxon>Mucoromycota</taxon>
        <taxon>Glomeromycotina</taxon>
        <taxon>Glomeromycetes</taxon>
        <taxon>Glomerales</taxon>
        <taxon>Glomeraceae</taxon>
        <taxon>Funneliformis</taxon>
    </lineage>
</organism>
<dbReference type="GO" id="GO:0005886">
    <property type="term" value="C:plasma membrane"/>
    <property type="evidence" value="ECO:0007669"/>
    <property type="project" value="UniProtKB-SubCell"/>
</dbReference>
<accession>A0A9N8VSG0</accession>
<evidence type="ECO:0000256" key="2">
    <source>
        <dbReference type="ARBA" id="ARBA00012543"/>
    </source>
</evidence>
<dbReference type="CDD" id="cd04190">
    <property type="entry name" value="Chitin_synth_C"/>
    <property type="match status" value="1"/>
</dbReference>
<evidence type="ECO:0000259" key="11">
    <source>
        <dbReference type="Pfam" id="PF22997"/>
    </source>
</evidence>
<dbReference type="GO" id="GO:0004100">
    <property type="term" value="F:chitin synthase activity"/>
    <property type="evidence" value="ECO:0007669"/>
    <property type="project" value="UniProtKB-EC"/>
</dbReference>
<evidence type="ECO:0000256" key="7">
    <source>
        <dbReference type="ARBA" id="ARBA00022989"/>
    </source>
</evidence>
<dbReference type="PANTHER" id="PTHR22914:SF41">
    <property type="entry name" value="CHITIN SYNTHASE 7"/>
    <property type="match status" value="1"/>
</dbReference>
<feature type="transmembrane region" description="Helical" evidence="10">
    <location>
        <begin position="759"/>
        <end position="778"/>
    </location>
</feature>
<dbReference type="EC" id="2.4.1.16" evidence="2"/>
<dbReference type="Proteomes" id="UP000789570">
    <property type="component" value="Unassembled WGS sequence"/>
</dbReference>
<keyword evidence="8 10" id="KW-0472">Membrane</keyword>
<gene>
    <name evidence="12" type="ORF">FCALED_LOCUS1922</name>
</gene>
<evidence type="ECO:0000256" key="6">
    <source>
        <dbReference type="ARBA" id="ARBA00022692"/>
    </source>
</evidence>